<dbReference type="Proteomes" id="UP000002385">
    <property type="component" value="Chromosome"/>
</dbReference>
<dbReference type="EMBL" id="CP001298">
    <property type="protein sequence ID" value="ACK84891.1"/>
    <property type="molecule type" value="Genomic_DNA"/>
</dbReference>
<keyword evidence="2" id="KW-0732">Signal</keyword>
<evidence type="ECO:0000313" key="3">
    <source>
        <dbReference type="EMBL" id="ACK84891.1"/>
    </source>
</evidence>
<evidence type="ECO:0000256" key="1">
    <source>
        <dbReference type="SAM" id="MobiDB-lite"/>
    </source>
</evidence>
<evidence type="ECO:0000313" key="4">
    <source>
        <dbReference type="Proteomes" id="UP000002385"/>
    </source>
</evidence>
<gene>
    <name evidence="3" type="ordered locus">Mchl_4093</name>
</gene>
<dbReference type="KEGG" id="mch:Mchl_4093"/>
<keyword evidence="3" id="KW-0449">Lipoprotein</keyword>
<reference evidence="4" key="1">
    <citation type="submission" date="2008-12" db="EMBL/GenBank/DDBJ databases">
        <title>Complete sequence of chromosome of Methylobacterium chloromethanicum CM4.</title>
        <authorList>
            <consortium name="US DOE Joint Genome Institute"/>
            <person name="Lucas S."/>
            <person name="Copeland A."/>
            <person name="Lapidus A."/>
            <person name="Glavina del Rio T."/>
            <person name="Dalin E."/>
            <person name="Tice H."/>
            <person name="Bruce D."/>
            <person name="Goodwin L."/>
            <person name="Pitluck S."/>
            <person name="Chertkov O."/>
            <person name="Brettin T."/>
            <person name="Detter J.C."/>
            <person name="Han C."/>
            <person name="Larimer F."/>
            <person name="Land M."/>
            <person name="Hauser L."/>
            <person name="Kyrpides N."/>
            <person name="Mikhailova N."/>
            <person name="Marx C."/>
            <person name="Richardson P."/>
        </authorList>
    </citation>
    <scope>NUCLEOTIDE SEQUENCE [LARGE SCALE GENOMIC DNA]</scope>
    <source>
        <strain evidence="4">CM4 / NCIMB 13688</strain>
    </source>
</reference>
<dbReference type="AlphaFoldDB" id="B7KZW0"/>
<reference evidence="3 4" key="2">
    <citation type="journal article" date="2012" name="J. Bacteriol.">
        <title>Complete genome sequences of six strains of the genus Methylobacterium.</title>
        <authorList>
            <person name="Marx C.J."/>
            <person name="Bringel F."/>
            <person name="Chistoserdova L."/>
            <person name="Moulin L."/>
            <person name="Farhan Ul Haque M."/>
            <person name="Fleischman D.E."/>
            <person name="Gruffaz C."/>
            <person name="Jourand P."/>
            <person name="Knief C."/>
            <person name="Lee M.C."/>
            <person name="Muller E.E."/>
            <person name="Nadalig T."/>
            <person name="Peyraud R."/>
            <person name="Roselli S."/>
            <person name="Russ L."/>
            <person name="Goodwin L.A."/>
            <person name="Ivanova N."/>
            <person name="Kyrpides N."/>
            <person name="Lajus A."/>
            <person name="Land M.L."/>
            <person name="Medigue C."/>
            <person name="Mikhailova N."/>
            <person name="Nolan M."/>
            <person name="Woyke T."/>
            <person name="Stolyar S."/>
            <person name="Vorholt J.A."/>
            <person name="Vuilleumier S."/>
        </authorList>
    </citation>
    <scope>NUCLEOTIDE SEQUENCE [LARGE SCALE GENOMIC DNA]</scope>
    <source>
        <strain evidence="4">CM4 / NCIMB 13688</strain>
    </source>
</reference>
<feature type="region of interest" description="Disordered" evidence="1">
    <location>
        <begin position="20"/>
        <end position="94"/>
    </location>
</feature>
<name>B7KZW0_METC4</name>
<proteinExistence type="predicted"/>
<sequence length="94" mass="9099">MRKTALVIAAGIMAMGTAAWAGDSSGKGEGRMQGSPNAAGFDKKDTTGTTGQGASSSAPGQEMKKQDGRMQGSPNAAGFKGDGAGSTSGSSGGR</sequence>
<dbReference type="HOGENOM" id="CLU_2396326_0_0_5"/>
<feature type="compositionally biased region" description="Gly residues" evidence="1">
    <location>
        <begin position="80"/>
        <end position="94"/>
    </location>
</feature>
<feature type="compositionally biased region" description="Low complexity" evidence="1">
    <location>
        <begin position="47"/>
        <end position="61"/>
    </location>
</feature>
<organism evidence="3 4">
    <name type="scientific">Methylorubrum extorquens (strain CM4 / NCIMB 13688)</name>
    <name type="common">Methylobacterium extorquens</name>
    <dbReference type="NCBI Taxonomy" id="440085"/>
    <lineage>
        <taxon>Bacteria</taxon>
        <taxon>Pseudomonadati</taxon>
        <taxon>Pseudomonadota</taxon>
        <taxon>Alphaproteobacteria</taxon>
        <taxon>Hyphomicrobiales</taxon>
        <taxon>Methylobacteriaceae</taxon>
        <taxon>Methylorubrum</taxon>
    </lineage>
</organism>
<accession>B7KZW0</accession>
<feature type="chain" id="PRO_5002856504" evidence="2">
    <location>
        <begin position="22"/>
        <end position="94"/>
    </location>
</feature>
<protein>
    <submittedName>
        <fullName evidence="3">Putative lipoprotein</fullName>
    </submittedName>
</protein>
<evidence type="ECO:0000256" key="2">
    <source>
        <dbReference type="SAM" id="SignalP"/>
    </source>
</evidence>
<dbReference type="RefSeq" id="WP_015952035.1">
    <property type="nucleotide sequence ID" value="NC_011757.1"/>
</dbReference>
<feature type="signal peptide" evidence="2">
    <location>
        <begin position="1"/>
        <end position="21"/>
    </location>
</feature>